<organism evidence="1">
    <name type="scientific">Pararge aegeria</name>
    <name type="common">speckled wood butterfly</name>
    <dbReference type="NCBI Taxonomy" id="116150"/>
    <lineage>
        <taxon>Eukaryota</taxon>
        <taxon>Metazoa</taxon>
        <taxon>Ecdysozoa</taxon>
        <taxon>Arthropoda</taxon>
        <taxon>Hexapoda</taxon>
        <taxon>Insecta</taxon>
        <taxon>Pterygota</taxon>
        <taxon>Neoptera</taxon>
        <taxon>Endopterygota</taxon>
        <taxon>Lepidoptera</taxon>
        <taxon>Glossata</taxon>
        <taxon>Ditrysia</taxon>
        <taxon>Papilionoidea</taxon>
        <taxon>Nymphalidae</taxon>
        <taxon>Satyrinae</taxon>
        <taxon>Satyrini</taxon>
        <taxon>Parargina</taxon>
        <taxon>Pararge</taxon>
    </lineage>
</organism>
<protein>
    <submittedName>
        <fullName evidence="1">Uncharacterized protein</fullName>
    </submittedName>
</protein>
<proteinExistence type="predicted"/>
<sequence length="69" mass="8054">MTGVNYLIWFHIHLSIIESARHRMDLLRCVVDVRWTLTKRFASSFLMSSANIQLPSSLIPIIWLPSNQE</sequence>
<reference evidence="1" key="2">
    <citation type="submission" date="2013-05" db="EMBL/GenBank/DDBJ databases">
        <authorList>
            <person name="Carter J.-M."/>
            <person name="Baker S.C."/>
            <person name="Pink R."/>
            <person name="Carter D.R.F."/>
            <person name="Collins A."/>
            <person name="Tomlin J."/>
            <person name="Gibbs M."/>
            <person name="Breuker C.J."/>
        </authorList>
    </citation>
    <scope>NUCLEOTIDE SEQUENCE</scope>
    <source>
        <tissue evidence="1">Ovary</tissue>
    </source>
</reference>
<reference evidence="1" key="1">
    <citation type="journal article" date="2013" name="BMC Genomics">
        <title>Unscrambling butterfly oogenesis.</title>
        <authorList>
            <person name="Carter J.M."/>
            <person name="Baker S.C."/>
            <person name="Pink R."/>
            <person name="Carter D.R."/>
            <person name="Collins A."/>
            <person name="Tomlin J."/>
            <person name="Gibbs M."/>
            <person name="Breuker C.J."/>
        </authorList>
    </citation>
    <scope>NUCLEOTIDE SEQUENCE</scope>
    <source>
        <tissue evidence="1">Ovary</tissue>
    </source>
</reference>
<name>S4P8B3_9NEOP</name>
<accession>S4P8B3</accession>
<evidence type="ECO:0000313" key="1">
    <source>
        <dbReference type="EMBL" id="JAA82975.1"/>
    </source>
</evidence>
<dbReference type="AlphaFoldDB" id="S4P8B3"/>
<dbReference type="EMBL" id="GAIX01009585">
    <property type="protein sequence ID" value="JAA82975.1"/>
    <property type="molecule type" value="Transcribed_RNA"/>
</dbReference>